<dbReference type="PROSITE" id="PS51257">
    <property type="entry name" value="PROKAR_LIPOPROTEIN"/>
    <property type="match status" value="1"/>
</dbReference>
<name>A0A645HJ62_9ZZZZ</name>
<organism evidence="1">
    <name type="scientific">bioreactor metagenome</name>
    <dbReference type="NCBI Taxonomy" id="1076179"/>
    <lineage>
        <taxon>unclassified sequences</taxon>
        <taxon>metagenomes</taxon>
        <taxon>ecological metagenomes</taxon>
    </lineage>
</organism>
<protein>
    <submittedName>
        <fullName evidence="1">Uncharacterized protein</fullName>
    </submittedName>
</protein>
<gene>
    <name evidence="1" type="ORF">SDC9_186305</name>
</gene>
<sequence length="76" mass="8628">MVIRIGLVQEFKHAFSQFVAAACHPDDFNSFLGQQHLGHALAHGTQSPDDDLYIVLSHISYPPQNYFVFRQQNQNA</sequence>
<proteinExistence type="predicted"/>
<accession>A0A645HJ62</accession>
<reference evidence="1" key="1">
    <citation type="submission" date="2019-08" db="EMBL/GenBank/DDBJ databases">
        <authorList>
            <person name="Kucharzyk K."/>
            <person name="Murdoch R.W."/>
            <person name="Higgins S."/>
            <person name="Loffler F."/>
        </authorList>
    </citation>
    <scope>NUCLEOTIDE SEQUENCE</scope>
</reference>
<evidence type="ECO:0000313" key="1">
    <source>
        <dbReference type="EMBL" id="MPN38780.1"/>
    </source>
</evidence>
<dbReference type="EMBL" id="VSSQ01094211">
    <property type="protein sequence ID" value="MPN38780.1"/>
    <property type="molecule type" value="Genomic_DNA"/>
</dbReference>
<comment type="caution">
    <text evidence="1">The sequence shown here is derived from an EMBL/GenBank/DDBJ whole genome shotgun (WGS) entry which is preliminary data.</text>
</comment>
<dbReference type="AlphaFoldDB" id="A0A645HJ62"/>